<gene>
    <name evidence="3" type="ORF">Pla133_11970</name>
</gene>
<dbReference type="PANTHER" id="PTHR37464">
    <property type="entry name" value="BLL2463 PROTEIN"/>
    <property type="match status" value="1"/>
</dbReference>
<evidence type="ECO:0000259" key="2">
    <source>
        <dbReference type="Pfam" id="PF13519"/>
    </source>
</evidence>
<reference evidence="3 4" key="1">
    <citation type="submission" date="2019-02" db="EMBL/GenBank/DDBJ databases">
        <title>Deep-cultivation of Planctomycetes and their phenomic and genomic characterization uncovers novel biology.</title>
        <authorList>
            <person name="Wiegand S."/>
            <person name="Jogler M."/>
            <person name="Boedeker C."/>
            <person name="Pinto D."/>
            <person name="Vollmers J."/>
            <person name="Rivas-Marin E."/>
            <person name="Kohn T."/>
            <person name="Peeters S.H."/>
            <person name="Heuer A."/>
            <person name="Rast P."/>
            <person name="Oberbeckmann S."/>
            <person name="Bunk B."/>
            <person name="Jeske O."/>
            <person name="Meyerdierks A."/>
            <person name="Storesund J.E."/>
            <person name="Kallscheuer N."/>
            <person name="Luecker S."/>
            <person name="Lage O.M."/>
            <person name="Pohl T."/>
            <person name="Merkel B.J."/>
            <person name="Hornburger P."/>
            <person name="Mueller R.-W."/>
            <person name="Bruemmer F."/>
            <person name="Labrenz M."/>
            <person name="Spormann A.M."/>
            <person name="Op den Camp H."/>
            <person name="Overmann J."/>
            <person name="Amann R."/>
            <person name="Jetten M.S.M."/>
            <person name="Mascher T."/>
            <person name="Medema M.H."/>
            <person name="Devos D.P."/>
            <person name="Kaster A.-K."/>
            <person name="Ovreas L."/>
            <person name="Rohde M."/>
            <person name="Galperin M.Y."/>
            <person name="Jogler C."/>
        </authorList>
    </citation>
    <scope>NUCLEOTIDE SEQUENCE [LARGE SCALE GENOMIC DNA]</scope>
    <source>
        <strain evidence="3 4">Pla133</strain>
    </source>
</reference>
<feature type="domain" description="VWFA" evidence="2">
    <location>
        <begin position="94"/>
        <end position="195"/>
    </location>
</feature>
<dbReference type="EMBL" id="CP036287">
    <property type="protein sequence ID" value="QDU66131.1"/>
    <property type="molecule type" value="Genomic_DNA"/>
</dbReference>
<organism evidence="3 4">
    <name type="scientific">Engelhardtia mirabilis</name>
    <dbReference type="NCBI Taxonomy" id="2528011"/>
    <lineage>
        <taxon>Bacteria</taxon>
        <taxon>Pseudomonadati</taxon>
        <taxon>Planctomycetota</taxon>
        <taxon>Planctomycetia</taxon>
        <taxon>Planctomycetia incertae sedis</taxon>
        <taxon>Engelhardtia</taxon>
    </lineage>
</organism>
<keyword evidence="1" id="KW-0472">Membrane</keyword>
<proteinExistence type="predicted"/>
<dbReference type="RefSeq" id="WP_145063412.1">
    <property type="nucleotide sequence ID" value="NZ_CP036287.1"/>
</dbReference>
<accession>A0A518BGM9</accession>
<feature type="transmembrane region" description="Helical" evidence="1">
    <location>
        <begin position="545"/>
        <end position="564"/>
    </location>
</feature>
<keyword evidence="1" id="KW-0812">Transmembrane</keyword>
<evidence type="ECO:0000313" key="3">
    <source>
        <dbReference type="EMBL" id="QDU66131.1"/>
    </source>
</evidence>
<keyword evidence="4" id="KW-1185">Reference proteome</keyword>
<dbReference type="InterPro" id="IPR002035">
    <property type="entry name" value="VWF_A"/>
</dbReference>
<dbReference type="InterPro" id="IPR036465">
    <property type="entry name" value="vWFA_dom_sf"/>
</dbReference>
<dbReference type="Proteomes" id="UP000316921">
    <property type="component" value="Chromosome"/>
</dbReference>
<dbReference type="SUPFAM" id="SSF53300">
    <property type="entry name" value="vWA-like"/>
    <property type="match status" value="1"/>
</dbReference>
<name>A0A518BGM9_9BACT</name>
<dbReference type="AlphaFoldDB" id="A0A518BGM9"/>
<protein>
    <recommendedName>
        <fullName evidence="2">VWFA domain-containing protein</fullName>
    </recommendedName>
</protein>
<sequence length="570" mass="60204">MNLTTLGPLAFGLGLLGLAAVLFALQRLRVRHEELPVVTTLFWREAVEESRARVLTERFRHPWAYLLALAIAGLLWFAVAAPRLLDDVGRHYTVLLDGSAGMALVDADGGARFDRARAAALEIAAQLPRERTDVVWCGASPRTLLAAGEAGALLERRMDGLAPEAAPASIERALRQVAVEAQDELGRTVVVVGDGPVAADLIERLPGQIEVRRAELPAVAGAGVGIVALGVSPAASGTWTRVDVLVELAGEGAPGAELSASLDGVALVAGDGLHGSMDRSSAAPDRSQLLLRDLPADGGRLELRLGSGDATPLDDVARLDLPRRPRIRVDVDPGLEAIAAVLAADDAVLLVAPGAASDLRVVRGDGEVDGPALVLASSELQEEAILLTHREGLDSGAALRAALGELGLDRIDATELASRAGRAISVGARPGPERQVALWEELLDPERFDLVESRAFPVLVARSVRWLADQDPFLPYLAADRPLPRRLADPRPQLTWQLAPVPAVAGELQLADGSTHAVSLFDQSATSLQPADLAGVVTAPDGFDAVTWILLLALALTALEWWLVRRGRMP</sequence>
<evidence type="ECO:0000256" key="1">
    <source>
        <dbReference type="SAM" id="Phobius"/>
    </source>
</evidence>
<keyword evidence="1" id="KW-1133">Transmembrane helix</keyword>
<feature type="transmembrane region" description="Helical" evidence="1">
    <location>
        <begin position="63"/>
        <end position="85"/>
    </location>
</feature>
<feature type="transmembrane region" description="Helical" evidence="1">
    <location>
        <begin position="6"/>
        <end position="25"/>
    </location>
</feature>
<dbReference type="PANTHER" id="PTHR37464:SF1">
    <property type="entry name" value="BLL2463 PROTEIN"/>
    <property type="match status" value="1"/>
</dbReference>
<dbReference type="Pfam" id="PF13519">
    <property type="entry name" value="VWA_2"/>
    <property type="match status" value="1"/>
</dbReference>
<evidence type="ECO:0000313" key="4">
    <source>
        <dbReference type="Proteomes" id="UP000316921"/>
    </source>
</evidence>
<dbReference type="Gene3D" id="3.40.50.410">
    <property type="entry name" value="von Willebrand factor, type A domain"/>
    <property type="match status" value="1"/>
</dbReference>
<dbReference type="KEGG" id="pbap:Pla133_11970"/>